<evidence type="ECO:0000256" key="14">
    <source>
        <dbReference type="HAMAP-Rule" id="MF_00046"/>
    </source>
</evidence>
<proteinExistence type="inferred from homology"/>
<evidence type="ECO:0000256" key="8">
    <source>
        <dbReference type="ARBA" id="ARBA00022840"/>
    </source>
</evidence>
<dbReference type="SUPFAM" id="SSF51984">
    <property type="entry name" value="MurCD N-terminal domain"/>
    <property type="match status" value="1"/>
</dbReference>
<evidence type="ECO:0000256" key="6">
    <source>
        <dbReference type="ARBA" id="ARBA00022618"/>
    </source>
</evidence>
<dbReference type="EMBL" id="JACRUO010000003">
    <property type="protein sequence ID" value="MBD3690238.1"/>
    <property type="molecule type" value="Genomic_DNA"/>
</dbReference>
<dbReference type="Gene3D" id="3.90.190.20">
    <property type="entry name" value="Mur ligase, C-terminal domain"/>
    <property type="match status" value="1"/>
</dbReference>
<dbReference type="InterPro" id="IPR005758">
    <property type="entry name" value="UDP-N-AcMur_Ala_ligase_MurC"/>
</dbReference>
<gene>
    <name evidence="14" type="primary">murC</name>
    <name evidence="18" type="ORF">H8R10_08375</name>
</gene>
<organism evidence="18 19">
    <name type="scientific">Nanchangia anserum</name>
    <dbReference type="NCBI Taxonomy" id="2692125"/>
    <lineage>
        <taxon>Bacteria</taxon>
        <taxon>Bacillati</taxon>
        <taxon>Actinomycetota</taxon>
        <taxon>Actinomycetes</taxon>
        <taxon>Actinomycetales</taxon>
        <taxon>Actinomycetaceae</taxon>
        <taxon>Nanchangia</taxon>
    </lineage>
</organism>
<evidence type="ECO:0000256" key="4">
    <source>
        <dbReference type="ARBA" id="ARBA00022490"/>
    </source>
</evidence>
<dbReference type="InterPro" id="IPR050061">
    <property type="entry name" value="MurCDEF_pg_biosynth"/>
</dbReference>
<keyword evidence="11 14" id="KW-0131">Cell cycle</keyword>
<dbReference type="InterPro" id="IPR013221">
    <property type="entry name" value="Mur_ligase_cen"/>
</dbReference>
<evidence type="ECO:0000259" key="17">
    <source>
        <dbReference type="Pfam" id="PF08245"/>
    </source>
</evidence>
<name>A0A8I0GCJ8_9ACTO</name>
<evidence type="ECO:0000313" key="19">
    <source>
        <dbReference type="Proteomes" id="UP000627538"/>
    </source>
</evidence>
<evidence type="ECO:0000256" key="7">
    <source>
        <dbReference type="ARBA" id="ARBA00022741"/>
    </source>
</evidence>
<dbReference type="SUPFAM" id="SSF53623">
    <property type="entry name" value="MurD-like peptide ligases, catalytic domain"/>
    <property type="match status" value="1"/>
</dbReference>
<dbReference type="Pfam" id="PF08245">
    <property type="entry name" value="Mur_ligase_M"/>
    <property type="match status" value="1"/>
</dbReference>
<evidence type="ECO:0000256" key="12">
    <source>
        <dbReference type="ARBA" id="ARBA00023316"/>
    </source>
</evidence>
<dbReference type="RefSeq" id="WP_191072347.1">
    <property type="nucleotide sequence ID" value="NZ_CP060506.1"/>
</dbReference>
<evidence type="ECO:0000256" key="2">
    <source>
        <dbReference type="ARBA" id="ARBA00004752"/>
    </source>
</evidence>
<dbReference type="Pfam" id="PF01225">
    <property type="entry name" value="Mur_ligase"/>
    <property type="match status" value="1"/>
</dbReference>
<evidence type="ECO:0000259" key="15">
    <source>
        <dbReference type="Pfam" id="PF01225"/>
    </source>
</evidence>
<sequence length="461" mass="47670">MSDQSFHLIGVGGAGMSVVAELLLSRGFAVTGSDRADQPSLGRIRQAGGTVWVGHDPDAIDPRATVVISSAIRESDPELRAARERGQRVIHRSQALALAAQGRDFVAVAGTHGKTTTAGMLAAGLAAAGVDPSYAVGSIVLGFNSGAHLGAGRAFVAEADESDGSFLNYSPSIAIVTNIEPDHLDYYGTTEAFRQAFVDFAARLGSTGTLIACADDPGSRSLAEEVAGSVRVLTYGLADAPAGAEHVRIASIEANPDSSSVAVDWPGAGEVNVQVPVPGTHNVLNAVAAMIAGVELGVDVDTMPRALAAFRGTGRRFETRGAVGRIRVIDDYAHHPTEVDALIKQARVAAGTGRVLVLFQPHLYSRTRNFATEFAQALAGADVAVVTDIFGAREDPVDGVTSALITDAMSGAHLIGDLDEAARFLADRARPGDLVITVGAGSVTTAAETILARLRELHADG</sequence>
<dbReference type="InterPro" id="IPR000713">
    <property type="entry name" value="Mur_ligase_N"/>
</dbReference>
<dbReference type="GO" id="GO:0005524">
    <property type="term" value="F:ATP binding"/>
    <property type="evidence" value="ECO:0007669"/>
    <property type="project" value="UniProtKB-UniRule"/>
</dbReference>
<dbReference type="GO" id="GO:0009252">
    <property type="term" value="P:peptidoglycan biosynthetic process"/>
    <property type="evidence" value="ECO:0007669"/>
    <property type="project" value="UniProtKB-UniRule"/>
</dbReference>
<keyword evidence="5 14" id="KW-0436">Ligase</keyword>
<dbReference type="GO" id="GO:0051301">
    <property type="term" value="P:cell division"/>
    <property type="evidence" value="ECO:0007669"/>
    <property type="project" value="UniProtKB-KW"/>
</dbReference>
<dbReference type="GO" id="GO:0005737">
    <property type="term" value="C:cytoplasm"/>
    <property type="evidence" value="ECO:0007669"/>
    <property type="project" value="UniProtKB-SubCell"/>
</dbReference>
<dbReference type="InterPro" id="IPR036615">
    <property type="entry name" value="Mur_ligase_C_dom_sf"/>
</dbReference>
<dbReference type="UniPathway" id="UPA00219"/>
<comment type="function">
    <text evidence="14">Cell wall formation.</text>
</comment>
<dbReference type="Gene3D" id="3.40.50.720">
    <property type="entry name" value="NAD(P)-binding Rossmann-like Domain"/>
    <property type="match status" value="1"/>
</dbReference>
<feature type="domain" description="Mur ligase C-terminal" evidence="16">
    <location>
        <begin position="315"/>
        <end position="441"/>
    </location>
</feature>
<keyword evidence="4 14" id="KW-0963">Cytoplasm</keyword>
<dbReference type="Pfam" id="PF02875">
    <property type="entry name" value="Mur_ligase_C"/>
    <property type="match status" value="1"/>
</dbReference>
<keyword evidence="6 14" id="KW-0132">Cell division</keyword>
<dbReference type="EC" id="6.3.2.8" evidence="3 14"/>
<dbReference type="Gene3D" id="3.40.1190.10">
    <property type="entry name" value="Mur-like, catalytic domain"/>
    <property type="match status" value="1"/>
</dbReference>
<reference evidence="18 19" key="1">
    <citation type="submission" date="2020-08" db="EMBL/GenBank/DDBJ databases">
        <title>Winkia gen. nov., sp. nov., isolated from faeces of the Anser albifrons in China.</title>
        <authorList>
            <person name="Liu Q."/>
        </authorList>
    </citation>
    <scope>NUCLEOTIDE SEQUENCE [LARGE SCALE GENOMIC DNA]</scope>
    <source>
        <strain evidence="18 19">C62</strain>
    </source>
</reference>
<dbReference type="SUPFAM" id="SSF53244">
    <property type="entry name" value="MurD-like peptide ligases, peptide-binding domain"/>
    <property type="match status" value="1"/>
</dbReference>
<dbReference type="InterPro" id="IPR036565">
    <property type="entry name" value="Mur-like_cat_sf"/>
</dbReference>
<comment type="catalytic activity">
    <reaction evidence="13 14">
        <text>UDP-N-acetyl-alpha-D-muramate + L-alanine + ATP = UDP-N-acetyl-alpha-D-muramoyl-L-alanine + ADP + phosphate + H(+)</text>
        <dbReference type="Rhea" id="RHEA:23372"/>
        <dbReference type="ChEBI" id="CHEBI:15378"/>
        <dbReference type="ChEBI" id="CHEBI:30616"/>
        <dbReference type="ChEBI" id="CHEBI:43474"/>
        <dbReference type="ChEBI" id="CHEBI:57972"/>
        <dbReference type="ChEBI" id="CHEBI:70757"/>
        <dbReference type="ChEBI" id="CHEBI:83898"/>
        <dbReference type="ChEBI" id="CHEBI:456216"/>
        <dbReference type="EC" id="6.3.2.8"/>
    </reaction>
</comment>
<dbReference type="AlphaFoldDB" id="A0A8I0GCJ8"/>
<feature type="domain" description="Mur ligase N-terminal catalytic" evidence="15">
    <location>
        <begin position="6"/>
        <end position="101"/>
    </location>
</feature>
<evidence type="ECO:0000256" key="5">
    <source>
        <dbReference type="ARBA" id="ARBA00022598"/>
    </source>
</evidence>
<feature type="binding site" evidence="14">
    <location>
        <begin position="110"/>
        <end position="116"/>
    </location>
    <ligand>
        <name>ATP</name>
        <dbReference type="ChEBI" id="CHEBI:30616"/>
    </ligand>
</feature>
<dbReference type="GO" id="GO:0008763">
    <property type="term" value="F:UDP-N-acetylmuramate-L-alanine ligase activity"/>
    <property type="evidence" value="ECO:0007669"/>
    <property type="project" value="UniProtKB-UniRule"/>
</dbReference>
<dbReference type="PANTHER" id="PTHR43445">
    <property type="entry name" value="UDP-N-ACETYLMURAMATE--L-ALANINE LIGASE-RELATED"/>
    <property type="match status" value="1"/>
</dbReference>
<accession>A0A8I0GCJ8</accession>
<keyword evidence="10 14" id="KW-0573">Peptidoglycan synthesis</keyword>
<dbReference type="NCBIfam" id="TIGR01082">
    <property type="entry name" value="murC"/>
    <property type="match status" value="1"/>
</dbReference>
<evidence type="ECO:0000256" key="11">
    <source>
        <dbReference type="ARBA" id="ARBA00023306"/>
    </source>
</evidence>
<evidence type="ECO:0000256" key="10">
    <source>
        <dbReference type="ARBA" id="ARBA00022984"/>
    </source>
</evidence>
<comment type="subcellular location">
    <subcellularLocation>
        <location evidence="1 14">Cytoplasm</location>
    </subcellularLocation>
</comment>
<dbReference type="HAMAP" id="MF_00046">
    <property type="entry name" value="MurC"/>
    <property type="match status" value="1"/>
</dbReference>
<dbReference type="Proteomes" id="UP000627538">
    <property type="component" value="Unassembled WGS sequence"/>
</dbReference>
<evidence type="ECO:0000256" key="9">
    <source>
        <dbReference type="ARBA" id="ARBA00022960"/>
    </source>
</evidence>
<evidence type="ECO:0000256" key="3">
    <source>
        <dbReference type="ARBA" id="ARBA00012211"/>
    </source>
</evidence>
<comment type="caution">
    <text evidence="18">The sequence shown here is derived from an EMBL/GenBank/DDBJ whole genome shotgun (WGS) entry which is preliminary data.</text>
</comment>
<protein>
    <recommendedName>
        <fullName evidence="3 14">UDP-N-acetylmuramate--L-alanine ligase</fullName>
        <ecNumber evidence="3 14">6.3.2.8</ecNumber>
    </recommendedName>
    <alternativeName>
        <fullName evidence="14">UDP-N-acetylmuramoyl-L-alanine synthetase</fullName>
    </alternativeName>
</protein>
<evidence type="ECO:0000313" key="18">
    <source>
        <dbReference type="EMBL" id="MBD3690238.1"/>
    </source>
</evidence>
<keyword evidence="19" id="KW-1185">Reference proteome</keyword>
<keyword evidence="7 14" id="KW-0547">Nucleotide-binding</keyword>
<dbReference type="PANTHER" id="PTHR43445:SF3">
    <property type="entry name" value="UDP-N-ACETYLMURAMATE--L-ALANINE LIGASE"/>
    <property type="match status" value="1"/>
</dbReference>
<feature type="domain" description="Mur ligase central" evidence="17">
    <location>
        <begin position="108"/>
        <end position="292"/>
    </location>
</feature>
<evidence type="ECO:0000256" key="13">
    <source>
        <dbReference type="ARBA" id="ARBA00047833"/>
    </source>
</evidence>
<keyword evidence="8 14" id="KW-0067">ATP-binding</keyword>
<comment type="pathway">
    <text evidence="2 14">Cell wall biogenesis; peptidoglycan biosynthesis.</text>
</comment>
<evidence type="ECO:0000259" key="16">
    <source>
        <dbReference type="Pfam" id="PF02875"/>
    </source>
</evidence>
<evidence type="ECO:0000256" key="1">
    <source>
        <dbReference type="ARBA" id="ARBA00004496"/>
    </source>
</evidence>
<dbReference type="GO" id="GO:0008360">
    <property type="term" value="P:regulation of cell shape"/>
    <property type="evidence" value="ECO:0007669"/>
    <property type="project" value="UniProtKB-KW"/>
</dbReference>
<dbReference type="GO" id="GO:0071555">
    <property type="term" value="P:cell wall organization"/>
    <property type="evidence" value="ECO:0007669"/>
    <property type="project" value="UniProtKB-KW"/>
</dbReference>
<comment type="similarity">
    <text evidence="14">Belongs to the MurCDEF family.</text>
</comment>
<keyword evidence="12 14" id="KW-0961">Cell wall biogenesis/degradation</keyword>
<keyword evidence="9 14" id="KW-0133">Cell shape</keyword>
<dbReference type="InterPro" id="IPR004101">
    <property type="entry name" value="Mur_ligase_C"/>
</dbReference>